<dbReference type="GO" id="GO:0030688">
    <property type="term" value="C:preribosome, small subunit precursor"/>
    <property type="evidence" value="ECO:0007669"/>
    <property type="project" value="TreeGrafter"/>
</dbReference>
<dbReference type="InterPro" id="IPR036283">
    <property type="entry name" value="NOB1_Zf-like_sf"/>
</dbReference>
<proteinExistence type="inferred from homology"/>
<feature type="region of interest" description="Disordered" evidence="9">
    <location>
        <begin position="252"/>
        <end position="421"/>
    </location>
</feature>
<dbReference type="PANTHER" id="PTHR12814">
    <property type="entry name" value="RNA-BINDING PROTEIN NOB1"/>
    <property type="match status" value="1"/>
</dbReference>
<dbReference type="FunFam" id="3.40.50.1010:FF:000020">
    <property type="entry name" value="20S-pre-rRNA D-site endonuclease NOB1"/>
    <property type="match status" value="1"/>
</dbReference>
<feature type="compositionally biased region" description="Basic and acidic residues" evidence="9">
    <location>
        <begin position="215"/>
        <end position="227"/>
    </location>
</feature>
<evidence type="ECO:0000256" key="2">
    <source>
        <dbReference type="ARBA" id="ARBA00005858"/>
    </source>
</evidence>
<evidence type="ECO:0000313" key="12">
    <source>
        <dbReference type="EMBL" id="CDR87988.1"/>
    </source>
</evidence>
<dbReference type="Gene3D" id="3.40.50.1010">
    <property type="entry name" value="5'-nuclease"/>
    <property type="match status" value="1"/>
</dbReference>
<dbReference type="GO" id="GO:0046872">
    <property type="term" value="F:metal ion binding"/>
    <property type="evidence" value="ECO:0007669"/>
    <property type="project" value="UniProtKB-KW"/>
</dbReference>
<feature type="compositionally biased region" description="Acidic residues" evidence="9">
    <location>
        <begin position="313"/>
        <end position="324"/>
    </location>
</feature>
<evidence type="ECO:0000259" key="11">
    <source>
        <dbReference type="Pfam" id="PF17146"/>
    </source>
</evidence>
<feature type="compositionally biased region" description="Low complexity" evidence="9">
    <location>
        <begin position="1"/>
        <end position="43"/>
    </location>
</feature>
<name>A0A140KNB6_9BASI</name>
<evidence type="ECO:0000256" key="3">
    <source>
        <dbReference type="ARBA" id="ARBA00022722"/>
    </source>
</evidence>
<feature type="binding site" evidence="8">
    <location>
        <position position="472"/>
    </location>
    <ligand>
        <name>Zn(2+)</name>
        <dbReference type="ChEBI" id="CHEBI:29105"/>
    </ligand>
</feature>
<dbReference type="OrthoDB" id="446759at2759"/>
<protein>
    <submittedName>
        <fullName evidence="12">Related to NOB1-essential nuclear protein involved in proteasome maturation and synthesis of 40S ribosomal subunits</fullName>
    </submittedName>
</protein>
<dbReference type="GO" id="GO:0004521">
    <property type="term" value="F:RNA endonuclease activity"/>
    <property type="evidence" value="ECO:0007669"/>
    <property type="project" value="InterPro"/>
</dbReference>
<evidence type="ECO:0000256" key="5">
    <source>
        <dbReference type="ARBA" id="ARBA00022801"/>
    </source>
</evidence>
<sequence>MSTWAAMAAAGAKASASAPKQEATANGAAESSNAAASTSASVVGDDDASEAGVRVKKPRIDTLILDAGALIMRAPLDGLASEYYIPPRVIEEIKHASARQYLDSLRLRPDFKLHIVQPGPASMVAATEFAKKTGAIGVLSTQDLEVIALTYEREIHRHGTKRIRTSPDGKRGEVFASKSGAAAATAAANASAEQSNTNETSSSSGVDQKAARQVAIDKKRQKKAEASQKKLEQEAAAAGLTVDQLVAQRIKESREKKAAKKQAKEVSAAAATEPEAQPASSPKQQVAAEEESHEQPSPSHIEPGPEQGWLEGDFTDEESDEEGDGAWITPDNVQKAKNLSLGFVSDNRMPGWKYTEQSKDDVPEPAELLEEEEPLEEGWSRVESGSRSKAKSHSSNRNHVSRDYNDPSIQSRPSLSWDAVGNNSQGGHMTVACITGDFAVQNVLLQMGLSLVGVHGLRVRAVKSFVLRCHACMKVCKDVEKKFCPVCGNATLTKVAVTVDDTAKGGFKLHLKKNYHFNLRGSKYSIPAPKPGSASGGKTGGSGLILREDQLEWQRALAKEASRKRKEERALEKAMRAGKDSLSVRYEEAWDTGDIFLGSQFASRDKSNLPVIGHGRKNPNANRRTRK</sequence>
<dbReference type="Gene3D" id="6.20.210.10">
    <property type="entry name" value="Nin one binding (NOB1), Zn-ribbon-like"/>
    <property type="match status" value="1"/>
</dbReference>
<reference evidence="12" key="1">
    <citation type="submission" date="2014-06" db="EMBL/GenBank/DDBJ databases">
        <authorList>
            <person name="Ju J."/>
            <person name="Zhang J."/>
        </authorList>
    </citation>
    <scope>NUCLEOTIDE SEQUENCE</scope>
    <source>
        <strain evidence="12">SscI8</strain>
    </source>
</reference>
<dbReference type="GO" id="GO:0030490">
    <property type="term" value="P:maturation of SSU-rRNA"/>
    <property type="evidence" value="ECO:0007669"/>
    <property type="project" value="TreeGrafter"/>
</dbReference>
<keyword evidence="5" id="KW-0378">Hydrolase</keyword>
<dbReference type="InterPro" id="IPR017117">
    <property type="entry name" value="Nob1_euk"/>
</dbReference>
<feature type="compositionally biased region" description="Low complexity" evidence="9">
    <location>
        <begin position="186"/>
        <end position="204"/>
    </location>
</feature>
<feature type="region of interest" description="Disordered" evidence="9">
    <location>
        <begin position="186"/>
        <end position="227"/>
    </location>
</feature>
<comment type="similarity">
    <text evidence="2">Belongs to the NOB1 family.</text>
</comment>
<dbReference type="InterPro" id="IPR033411">
    <property type="entry name" value="Ribonuclease_PIN"/>
</dbReference>
<feature type="region of interest" description="Disordered" evidence="9">
    <location>
        <begin position="607"/>
        <end position="627"/>
    </location>
</feature>
<evidence type="ECO:0000256" key="8">
    <source>
        <dbReference type="PIRSR" id="PIRSR037125-1"/>
    </source>
</evidence>
<dbReference type="Pfam" id="PF17146">
    <property type="entry name" value="PIN_6"/>
    <property type="match status" value="1"/>
</dbReference>
<dbReference type="SUPFAM" id="SSF144206">
    <property type="entry name" value="NOB1 zinc finger-like"/>
    <property type="match status" value="1"/>
</dbReference>
<keyword evidence="7" id="KW-0539">Nucleus</keyword>
<feature type="compositionally biased region" description="Low complexity" evidence="9">
    <location>
        <begin position="265"/>
        <end position="282"/>
    </location>
</feature>
<organism evidence="12">
    <name type="scientific">Sporisorium scitamineum</name>
    <dbReference type="NCBI Taxonomy" id="49012"/>
    <lineage>
        <taxon>Eukaryota</taxon>
        <taxon>Fungi</taxon>
        <taxon>Dikarya</taxon>
        <taxon>Basidiomycota</taxon>
        <taxon>Ustilaginomycotina</taxon>
        <taxon>Ustilaginomycetes</taxon>
        <taxon>Ustilaginales</taxon>
        <taxon>Ustilaginaceae</taxon>
        <taxon>Sporisorium</taxon>
    </lineage>
</organism>
<dbReference type="AlphaFoldDB" id="A0A140KNB6"/>
<evidence type="ECO:0000256" key="9">
    <source>
        <dbReference type="SAM" id="MobiDB-lite"/>
    </source>
</evidence>
<gene>
    <name evidence="12" type="ORF">SPSC_03607</name>
</gene>
<evidence type="ECO:0000256" key="1">
    <source>
        <dbReference type="ARBA" id="ARBA00004123"/>
    </source>
</evidence>
<dbReference type="PANTHER" id="PTHR12814:SF2">
    <property type="entry name" value="RNA-BINDING PROTEIN NOB1"/>
    <property type="match status" value="1"/>
</dbReference>
<keyword evidence="3" id="KW-0540">Nuclease</keyword>
<keyword evidence="12" id="KW-0647">Proteasome</keyword>
<dbReference type="InterPro" id="IPR014881">
    <property type="entry name" value="NOB1_Zn-bd"/>
</dbReference>
<dbReference type="CDD" id="cd09876">
    <property type="entry name" value="PIN_Nob1-like"/>
    <property type="match status" value="1"/>
</dbReference>
<keyword evidence="6 8" id="KW-0862">Zinc</keyword>
<dbReference type="Pfam" id="PF08772">
    <property type="entry name" value="Zn_ribbon_NOB1"/>
    <property type="match status" value="1"/>
</dbReference>
<accession>A0A140KNB6</accession>
<feature type="binding site" evidence="8">
    <location>
        <position position="487"/>
    </location>
    <ligand>
        <name>Zn(2+)</name>
        <dbReference type="ChEBI" id="CHEBI:29105"/>
    </ligand>
</feature>
<feature type="region of interest" description="Disordered" evidence="9">
    <location>
        <begin position="1"/>
        <end position="48"/>
    </location>
</feature>
<dbReference type="GO" id="GO:0016787">
    <property type="term" value="F:hydrolase activity"/>
    <property type="evidence" value="ECO:0007669"/>
    <property type="project" value="UniProtKB-KW"/>
</dbReference>
<feature type="binding site" evidence="8">
    <location>
        <position position="469"/>
    </location>
    <ligand>
        <name>Zn(2+)</name>
        <dbReference type="ChEBI" id="CHEBI:29105"/>
    </ligand>
</feature>
<dbReference type="InterPro" id="IPR039907">
    <property type="entry name" value="NOB1"/>
</dbReference>
<dbReference type="GO" id="GO:0031981">
    <property type="term" value="C:nuclear lumen"/>
    <property type="evidence" value="ECO:0007669"/>
    <property type="project" value="UniProtKB-ARBA"/>
</dbReference>
<evidence type="ECO:0000256" key="4">
    <source>
        <dbReference type="ARBA" id="ARBA00022723"/>
    </source>
</evidence>
<feature type="compositionally biased region" description="Acidic residues" evidence="9">
    <location>
        <begin position="363"/>
        <end position="376"/>
    </location>
</feature>
<feature type="domain" description="Ribonuclease PIN" evidence="11">
    <location>
        <begin position="63"/>
        <end position="152"/>
    </location>
</feature>
<evidence type="ECO:0000256" key="6">
    <source>
        <dbReference type="ARBA" id="ARBA00022833"/>
    </source>
</evidence>
<keyword evidence="4 8" id="KW-0479">Metal-binding</keyword>
<feature type="binding site" evidence="8">
    <location>
        <position position="484"/>
    </location>
    <ligand>
        <name>Zn(2+)</name>
        <dbReference type="ChEBI" id="CHEBI:29105"/>
    </ligand>
</feature>
<dbReference type="EMBL" id="LK056669">
    <property type="protein sequence ID" value="CDR87988.1"/>
    <property type="molecule type" value="Genomic_DNA"/>
</dbReference>
<evidence type="ECO:0000259" key="10">
    <source>
        <dbReference type="Pfam" id="PF08772"/>
    </source>
</evidence>
<feature type="domain" description="Nin one binding (NOB1) Zn-ribbon-like" evidence="10">
    <location>
        <begin position="459"/>
        <end position="532"/>
    </location>
</feature>
<comment type="subcellular location">
    <subcellularLocation>
        <location evidence="1">Nucleus</location>
    </subcellularLocation>
</comment>
<dbReference type="PIRSF" id="PIRSF037125">
    <property type="entry name" value="D-site_20S_pre-rRNA_nuclease"/>
    <property type="match status" value="1"/>
</dbReference>
<evidence type="ECO:0000256" key="7">
    <source>
        <dbReference type="ARBA" id="ARBA00023242"/>
    </source>
</evidence>
<dbReference type="GO" id="GO:0000502">
    <property type="term" value="C:proteasome complex"/>
    <property type="evidence" value="ECO:0007669"/>
    <property type="project" value="UniProtKB-KW"/>
</dbReference>
<dbReference type="GO" id="GO:0005737">
    <property type="term" value="C:cytoplasm"/>
    <property type="evidence" value="ECO:0007669"/>
    <property type="project" value="UniProtKB-ARBA"/>
</dbReference>